<dbReference type="RefSeq" id="WP_117829422.1">
    <property type="nucleotide sequence ID" value="NZ_AP024085.1"/>
</dbReference>
<evidence type="ECO:0000313" key="1">
    <source>
        <dbReference type="EMBL" id="BCL57286.1"/>
    </source>
</evidence>
<gene>
    <name evidence="1" type="ORF">Fi14EGH31_09980</name>
</gene>
<proteinExistence type="predicted"/>
<dbReference type="Proteomes" id="UP000593842">
    <property type="component" value="Chromosome"/>
</dbReference>
<dbReference type="AlphaFoldDB" id="A0A7I8DZ07"/>
<sequence length="78" mass="9132">MKDIDEMTDTTELLKKGIKKQLESAIVTLQLIHQYEECPKNISKMLYNQIGVLVFCNEELDKLFKYLNFLDGLIDYIS</sequence>
<organism evidence="1 2">
    <name type="scientific">Faecalibacillus intestinalis</name>
    <dbReference type="NCBI Taxonomy" id="1982626"/>
    <lineage>
        <taxon>Bacteria</taxon>
        <taxon>Bacillati</taxon>
        <taxon>Bacillota</taxon>
        <taxon>Erysipelotrichia</taxon>
        <taxon>Erysipelotrichales</taxon>
        <taxon>Coprobacillaceae</taxon>
        <taxon>Faecalibacillus</taxon>
    </lineage>
</organism>
<accession>A0A7I8DZ07</accession>
<reference evidence="2" key="1">
    <citation type="submission" date="2020-09" db="EMBL/GenBank/DDBJ databases">
        <title>Complete genome sequencing of Faecalibacillus intestinalis strain 14EGH31.</title>
        <authorList>
            <person name="Sakamoto M."/>
            <person name="Murakami T."/>
            <person name="Mori H."/>
        </authorList>
    </citation>
    <scope>NUCLEOTIDE SEQUENCE [LARGE SCALE GENOMIC DNA]</scope>
    <source>
        <strain evidence="2">14EGH31</strain>
    </source>
</reference>
<protein>
    <submittedName>
        <fullName evidence="1">Uncharacterized protein</fullName>
    </submittedName>
</protein>
<dbReference type="GeneID" id="70579430"/>
<evidence type="ECO:0000313" key="2">
    <source>
        <dbReference type="Proteomes" id="UP000593842"/>
    </source>
</evidence>
<dbReference type="KEGG" id="fit:Fi14EGH31_09980"/>
<dbReference type="EMBL" id="AP024085">
    <property type="protein sequence ID" value="BCL57286.1"/>
    <property type="molecule type" value="Genomic_DNA"/>
</dbReference>
<name>A0A7I8DZ07_9FIRM</name>